<sequence length="426" mass="47055">MIEHLGDPVSGVFIVDETGFIKRGVRSAGVQRQYTGTSGKIDNCQLGVFLVYASTKGRALIDRELYLPVSWIEDRERCARADVPDDVEFATKPQLGTAMLARAHKAGQLASASWVTADEAYGQNPGFRDWLAEREVPFVLATRNDDMLTSPDGNRRPAKVLATIAGARDPDTGQTGWERRSIGPGSHGERVYDWTAVALATDGLPEGWGHWLLVRRQTEAPEGKTVRELAFYRCAAPADTPLRELVRVAGARWAIEECFQTAKNEAGLDHYQVRSWRAWHAHITLVMLAAAYLAVTRAHENRDEAERGIQYRSAHADPVVDQRDPPPPRRARLHTAHLPRPHHALVALAPRAPTTGPRLPLPVTRRTTTGLIKRRCSTSQPVTARRTKPGAEGSGTSSKRRRFVSVGEYPACSVLTRRSDGLRLPG</sequence>
<feature type="region of interest" description="Disordered" evidence="1">
    <location>
        <begin position="167"/>
        <end position="186"/>
    </location>
</feature>
<dbReference type="PANTHER" id="PTHR33627">
    <property type="entry name" value="TRANSPOSASE"/>
    <property type="match status" value="1"/>
</dbReference>
<dbReference type="Pfam" id="PF13546">
    <property type="entry name" value="DDE_5"/>
    <property type="match status" value="1"/>
</dbReference>
<evidence type="ECO:0000259" key="2">
    <source>
        <dbReference type="Pfam" id="PF13546"/>
    </source>
</evidence>
<accession>A0ABN2NPN3</accession>
<feature type="domain" description="Transposase IS701-like DDE" evidence="2">
    <location>
        <begin position="11"/>
        <end position="158"/>
    </location>
</feature>
<feature type="region of interest" description="Disordered" evidence="1">
    <location>
        <begin position="374"/>
        <end position="402"/>
    </location>
</feature>
<comment type="caution">
    <text evidence="3">The sequence shown here is derived from an EMBL/GenBank/DDBJ whole genome shotgun (WGS) entry which is preliminary data.</text>
</comment>
<dbReference type="PANTHER" id="PTHR33627:SF1">
    <property type="entry name" value="TRANSPOSASE"/>
    <property type="match status" value="1"/>
</dbReference>
<evidence type="ECO:0000256" key="1">
    <source>
        <dbReference type="SAM" id="MobiDB-lite"/>
    </source>
</evidence>
<gene>
    <name evidence="3" type="ORF">GCM10009836_73050</name>
</gene>
<evidence type="ECO:0000313" key="4">
    <source>
        <dbReference type="Proteomes" id="UP001500449"/>
    </source>
</evidence>
<reference evidence="3 4" key="1">
    <citation type="journal article" date="2019" name="Int. J. Syst. Evol. Microbiol.">
        <title>The Global Catalogue of Microorganisms (GCM) 10K type strain sequencing project: providing services to taxonomists for standard genome sequencing and annotation.</title>
        <authorList>
            <consortium name="The Broad Institute Genomics Platform"/>
            <consortium name="The Broad Institute Genome Sequencing Center for Infectious Disease"/>
            <person name="Wu L."/>
            <person name="Ma J."/>
        </authorList>
    </citation>
    <scope>NUCLEOTIDE SEQUENCE [LARGE SCALE GENOMIC DNA]</scope>
    <source>
        <strain evidence="3 4">JCM 16009</strain>
    </source>
</reference>
<dbReference type="InterPro" id="IPR039365">
    <property type="entry name" value="IS701-like"/>
</dbReference>
<feature type="compositionally biased region" description="Basic and acidic residues" evidence="1">
    <location>
        <begin position="308"/>
        <end position="327"/>
    </location>
</feature>
<feature type="region of interest" description="Disordered" evidence="1">
    <location>
        <begin position="308"/>
        <end position="333"/>
    </location>
</feature>
<dbReference type="EMBL" id="BAAAQK010000034">
    <property type="protein sequence ID" value="GAA1881169.1"/>
    <property type="molecule type" value="Genomic_DNA"/>
</dbReference>
<proteinExistence type="predicted"/>
<dbReference type="NCBIfam" id="NF033540">
    <property type="entry name" value="transpos_IS701"/>
    <property type="match status" value="1"/>
</dbReference>
<protein>
    <recommendedName>
        <fullName evidence="2">Transposase IS701-like DDE domain-containing protein</fullName>
    </recommendedName>
</protein>
<organism evidence="3 4">
    <name type="scientific">Pseudonocardia ailaonensis</name>
    <dbReference type="NCBI Taxonomy" id="367279"/>
    <lineage>
        <taxon>Bacteria</taxon>
        <taxon>Bacillati</taxon>
        <taxon>Actinomycetota</taxon>
        <taxon>Actinomycetes</taxon>
        <taxon>Pseudonocardiales</taxon>
        <taxon>Pseudonocardiaceae</taxon>
        <taxon>Pseudonocardia</taxon>
    </lineage>
</organism>
<feature type="compositionally biased region" description="Basic and acidic residues" evidence="1">
    <location>
        <begin position="177"/>
        <end position="186"/>
    </location>
</feature>
<dbReference type="InterPro" id="IPR038721">
    <property type="entry name" value="IS701-like_DDE_dom"/>
</dbReference>
<dbReference type="SUPFAM" id="SSF53098">
    <property type="entry name" value="Ribonuclease H-like"/>
    <property type="match status" value="1"/>
</dbReference>
<dbReference type="InterPro" id="IPR012337">
    <property type="entry name" value="RNaseH-like_sf"/>
</dbReference>
<name>A0ABN2NPN3_9PSEU</name>
<evidence type="ECO:0000313" key="3">
    <source>
        <dbReference type="EMBL" id="GAA1881169.1"/>
    </source>
</evidence>
<keyword evidence="4" id="KW-1185">Reference proteome</keyword>
<dbReference type="Proteomes" id="UP001500449">
    <property type="component" value="Unassembled WGS sequence"/>
</dbReference>